<protein>
    <submittedName>
        <fullName evidence="4">Uncharacterized protein</fullName>
    </submittedName>
</protein>
<reference evidence="5 6" key="1">
    <citation type="submission" date="2019-10" db="EMBL/GenBank/DDBJ databases">
        <title>Evaluation of single-gene subtyping targets for Pseudomonas.</title>
        <authorList>
            <person name="Reichler S.J."/>
            <person name="Orsi R.H."/>
            <person name="Wiedmann M."/>
            <person name="Martin N.H."/>
            <person name="Murphy S.I."/>
        </authorList>
    </citation>
    <scope>NUCLEOTIDE SEQUENCE [LARGE SCALE GENOMIC DNA]</scope>
    <source>
        <strain evidence="3 7">FSL R10-1637</strain>
        <strain evidence="4 6">FSL R10-2107</strain>
        <strain evidence="2 8">FSL R10-3254</strain>
        <strain evidence="1 5">FSL R10-3257</strain>
    </source>
</reference>
<accession>A0A6A7YGQ9</accession>
<dbReference type="RefSeq" id="WP_148070699.1">
    <property type="nucleotide sequence ID" value="NZ_CAKZJC010000277.1"/>
</dbReference>
<sequence>MANKGDGFRNNRSKNPKLTALCELAVNIGVKGEFALCFPGSLQASCHLRLLQLQVFRMQQKPRRTAFRPREERWSGSVIHRYTAVQAAFGGVRDYSSND</sequence>
<evidence type="ECO:0000313" key="6">
    <source>
        <dbReference type="Proteomes" id="UP000470186"/>
    </source>
</evidence>
<evidence type="ECO:0000313" key="4">
    <source>
        <dbReference type="EMBL" id="MQU30004.1"/>
    </source>
</evidence>
<comment type="caution">
    <text evidence="4">The sequence shown here is derived from an EMBL/GenBank/DDBJ whole genome shotgun (WGS) entry which is preliminary data.</text>
</comment>
<dbReference type="Proteomes" id="UP000470186">
    <property type="component" value="Unassembled WGS sequence"/>
</dbReference>
<dbReference type="Proteomes" id="UP000489190">
    <property type="component" value="Unassembled WGS sequence"/>
</dbReference>
<gene>
    <name evidence="3" type="ORF">GHO27_01170</name>
    <name evidence="4" type="ORF">GHO30_01095</name>
    <name evidence="2" type="ORF">GHO39_04655</name>
    <name evidence="1" type="ORF">GHO40_18945</name>
</gene>
<dbReference type="EMBL" id="WIWI01000009">
    <property type="protein sequence ID" value="MQT88435.1"/>
    <property type="molecule type" value="Genomic_DNA"/>
</dbReference>
<dbReference type="GeneID" id="97253031"/>
<evidence type="ECO:0000313" key="7">
    <source>
        <dbReference type="Proteomes" id="UP000478064"/>
    </source>
</evidence>
<evidence type="ECO:0000313" key="3">
    <source>
        <dbReference type="EMBL" id="MQU04289.1"/>
    </source>
</evidence>
<dbReference type="OrthoDB" id="10000652at2"/>
<evidence type="ECO:0000313" key="5">
    <source>
        <dbReference type="Proteomes" id="UP000441404"/>
    </source>
</evidence>
<organism evidence="4 6">
    <name type="scientific">Pseudomonas helleri</name>
    <dbReference type="NCBI Taxonomy" id="1608996"/>
    <lineage>
        <taxon>Bacteria</taxon>
        <taxon>Pseudomonadati</taxon>
        <taxon>Pseudomonadota</taxon>
        <taxon>Gammaproteobacteria</taxon>
        <taxon>Pseudomonadales</taxon>
        <taxon>Pseudomonadaceae</taxon>
        <taxon>Pseudomonas</taxon>
    </lineage>
</organism>
<evidence type="ECO:0000313" key="2">
    <source>
        <dbReference type="EMBL" id="MQT88435.1"/>
    </source>
</evidence>
<dbReference type="Proteomes" id="UP000441404">
    <property type="component" value="Unassembled WGS sequence"/>
</dbReference>
<keyword evidence="6" id="KW-1185">Reference proteome</keyword>
<evidence type="ECO:0000313" key="8">
    <source>
        <dbReference type="Proteomes" id="UP000489190"/>
    </source>
</evidence>
<dbReference type="EMBL" id="WIVU01000002">
    <property type="protein sequence ID" value="MQU04289.1"/>
    <property type="molecule type" value="Genomic_DNA"/>
</dbReference>
<name>A0A6A7YGQ9_9PSED</name>
<evidence type="ECO:0000313" key="1">
    <source>
        <dbReference type="EMBL" id="MQT48784.1"/>
    </source>
</evidence>
<dbReference type="EMBL" id="WIVX01000002">
    <property type="protein sequence ID" value="MQU30004.1"/>
    <property type="molecule type" value="Genomic_DNA"/>
</dbReference>
<proteinExistence type="predicted"/>
<dbReference type="AlphaFoldDB" id="A0A6A7YGQ9"/>
<dbReference type="Proteomes" id="UP000478064">
    <property type="component" value="Unassembled WGS sequence"/>
</dbReference>
<dbReference type="EMBL" id="WIWJ01000038">
    <property type="protein sequence ID" value="MQT48784.1"/>
    <property type="molecule type" value="Genomic_DNA"/>
</dbReference>